<evidence type="ECO:0000256" key="4">
    <source>
        <dbReference type="ARBA" id="ARBA00023136"/>
    </source>
</evidence>
<comment type="caution">
    <text evidence="7">The sequence shown here is derived from an EMBL/GenBank/DDBJ whole genome shotgun (WGS) entry which is preliminary data.</text>
</comment>
<feature type="transmembrane region" description="Helical" evidence="5">
    <location>
        <begin position="43"/>
        <end position="63"/>
    </location>
</feature>
<dbReference type="InterPro" id="IPR020846">
    <property type="entry name" value="MFS_dom"/>
</dbReference>
<dbReference type="GO" id="GO:0005886">
    <property type="term" value="C:plasma membrane"/>
    <property type="evidence" value="ECO:0007669"/>
    <property type="project" value="TreeGrafter"/>
</dbReference>
<dbReference type="InterPro" id="IPR011701">
    <property type="entry name" value="MFS"/>
</dbReference>
<feature type="domain" description="Major facilitator superfamily (MFS) profile" evidence="6">
    <location>
        <begin position="47"/>
        <end position="515"/>
    </location>
</feature>
<dbReference type="InterPro" id="IPR036259">
    <property type="entry name" value="MFS_trans_sf"/>
</dbReference>
<dbReference type="PANTHER" id="PTHR23501">
    <property type="entry name" value="MAJOR FACILITATOR SUPERFAMILY"/>
    <property type="match status" value="1"/>
</dbReference>
<reference evidence="7" key="2">
    <citation type="journal article" date="2023" name="IMA Fungus">
        <title>Comparative genomic study of the Penicillium genus elucidates a diverse pangenome and 15 lateral gene transfer events.</title>
        <authorList>
            <person name="Petersen C."/>
            <person name="Sorensen T."/>
            <person name="Nielsen M.R."/>
            <person name="Sondergaard T.E."/>
            <person name="Sorensen J.L."/>
            <person name="Fitzpatrick D.A."/>
            <person name="Frisvad J.C."/>
            <person name="Nielsen K.L."/>
        </authorList>
    </citation>
    <scope>NUCLEOTIDE SEQUENCE</scope>
    <source>
        <strain evidence="7">IBT 30069</strain>
    </source>
</reference>
<feature type="transmembrane region" description="Helical" evidence="5">
    <location>
        <begin position="138"/>
        <end position="160"/>
    </location>
</feature>
<dbReference type="AlphaFoldDB" id="A0A9W9KII9"/>
<feature type="transmembrane region" description="Helical" evidence="5">
    <location>
        <begin position="112"/>
        <end position="132"/>
    </location>
</feature>
<feature type="transmembrane region" description="Helical" evidence="5">
    <location>
        <begin position="323"/>
        <end position="344"/>
    </location>
</feature>
<keyword evidence="8" id="KW-1185">Reference proteome</keyword>
<organism evidence="7 8">
    <name type="scientific">Penicillium angulare</name>
    <dbReference type="NCBI Taxonomy" id="116970"/>
    <lineage>
        <taxon>Eukaryota</taxon>
        <taxon>Fungi</taxon>
        <taxon>Dikarya</taxon>
        <taxon>Ascomycota</taxon>
        <taxon>Pezizomycotina</taxon>
        <taxon>Eurotiomycetes</taxon>
        <taxon>Eurotiomycetidae</taxon>
        <taxon>Eurotiales</taxon>
        <taxon>Aspergillaceae</taxon>
        <taxon>Penicillium</taxon>
    </lineage>
</organism>
<dbReference type="GO" id="GO:0022857">
    <property type="term" value="F:transmembrane transporter activity"/>
    <property type="evidence" value="ECO:0007669"/>
    <property type="project" value="InterPro"/>
</dbReference>
<evidence type="ECO:0000313" key="7">
    <source>
        <dbReference type="EMBL" id="KAJ5107924.1"/>
    </source>
</evidence>
<evidence type="ECO:0000259" key="6">
    <source>
        <dbReference type="PROSITE" id="PS50850"/>
    </source>
</evidence>
<sequence length="515" mass="56449">MKPEEDAAELNVRNVSTAEVSDTQAAMEEGESPPSQYLEGARLHVLTATWVSLGLLKAFYLEIPIVSTSLVSIAGDLGALEKIYWITTAYMIGYAGLMVLSAKLSDIFGRKTCLLVTFVIFIIFSAACGAAQTMNQLITFRTFQGIGGAGNYALCTIIVLEVVPPEKFAKYSGIIAAMFVFSLLLGPLFGGAITEHSTWRWIFLLNIPPGAVVLLSFIVVLPNGFPFHNTPRETRSSLRESFEKAFRRIDIIGAFLLLAATVLLVAGLDEADEQFAWRSAFTITVLVISGILWVLFVIWERRVTLNASAIEPVFPWRFFQNRVWIAMLLNAVFLGMTWFVTMFILPQRFEIVNGLSSFDAAVRFIPFTVLAPVGSMVAPAIAKIFRVPIMYILAVGSVIQIMAYALMGTLSDQHDISARQYGYQVLAGFGCGIGIVLLSLMTPFATEKRDYGGDVVEAILQSTSAIAALPTDTQDLVRETYGASYNIQMKILAGMAGAQLLTSMMMWRKNPIVAA</sequence>
<keyword evidence="4 5" id="KW-0472">Membrane</keyword>
<comment type="subcellular location">
    <subcellularLocation>
        <location evidence="1">Membrane</location>
        <topology evidence="1">Multi-pass membrane protein</topology>
    </subcellularLocation>
</comment>
<dbReference type="PANTHER" id="PTHR23501:SF43">
    <property type="entry name" value="MULTIDRUG TRANSPORTER, PUTATIVE (AFU_ORTHOLOGUE AFUA_6G03040)-RELATED"/>
    <property type="match status" value="1"/>
</dbReference>
<feature type="transmembrane region" description="Helical" evidence="5">
    <location>
        <begin position="280"/>
        <end position="299"/>
    </location>
</feature>
<evidence type="ECO:0000256" key="5">
    <source>
        <dbReference type="SAM" id="Phobius"/>
    </source>
</evidence>
<dbReference type="Pfam" id="PF07690">
    <property type="entry name" value="MFS_1"/>
    <property type="match status" value="1"/>
</dbReference>
<gene>
    <name evidence="7" type="ORF">N7456_004599</name>
</gene>
<feature type="transmembrane region" description="Helical" evidence="5">
    <location>
        <begin position="172"/>
        <end position="193"/>
    </location>
</feature>
<evidence type="ECO:0000256" key="2">
    <source>
        <dbReference type="ARBA" id="ARBA00022692"/>
    </source>
</evidence>
<feature type="transmembrane region" description="Helical" evidence="5">
    <location>
        <begin position="421"/>
        <end position="441"/>
    </location>
</feature>
<reference evidence="7" key="1">
    <citation type="submission" date="2022-11" db="EMBL/GenBank/DDBJ databases">
        <authorList>
            <person name="Petersen C."/>
        </authorList>
    </citation>
    <scope>NUCLEOTIDE SEQUENCE</scope>
    <source>
        <strain evidence="7">IBT 30069</strain>
    </source>
</reference>
<feature type="transmembrane region" description="Helical" evidence="5">
    <location>
        <begin position="389"/>
        <end position="409"/>
    </location>
</feature>
<evidence type="ECO:0000256" key="1">
    <source>
        <dbReference type="ARBA" id="ARBA00004141"/>
    </source>
</evidence>
<dbReference type="Gene3D" id="1.20.1720.10">
    <property type="entry name" value="Multidrug resistance protein D"/>
    <property type="match status" value="1"/>
</dbReference>
<evidence type="ECO:0000313" key="8">
    <source>
        <dbReference type="Proteomes" id="UP001149165"/>
    </source>
</evidence>
<dbReference type="PROSITE" id="PS50850">
    <property type="entry name" value="MFS"/>
    <property type="match status" value="1"/>
</dbReference>
<proteinExistence type="predicted"/>
<name>A0A9W9KII9_9EURO</name>
<dbReference type="PROSITE" id="PS00216">
    <property type="entry name" value="SUGAR_TRANSPORT_1"/>
    <property type="match status" value="1"/>
</dbReference>
<keyword evidence="2 5" id="KW-0812">Transmembrane</keyword>
<feature type="transmembrane region" description="Helical" evidence="5">
    <location>
        <begin position="199"/>
        <end position="225"/>
    </location>
</feature>
<evidence type="ECO:0000256" key="3">
    <source>
        <dbReference type="ARBA" id="ARBA00022989"/>
    </source>
</evidence>
<keyword evidence="3 5" id="KW-1133">Transmembrane helix</keyword>
<dbReference type="SUPFAM" id="SSF103473">
    <property type="entry name" value="MFS general substrate transporter"/>
    <property type="match status" value="2"/>
</dbReference>
<protein>
    <submittedName>
        <fullName evidence="7">MFS general substrate transporter</fullName>
    </submittedName>
</protein>
<accession>A0A9W9KII9</accession>
<dbReference type="OrthoDB" id="440553at2759"/>
<feature type="transmembrane region" description="Helical" evidence="5">
    <location>
        <begin position="246"/>
        <end position="268"/>
    </location>
</feature>
<feature type="transmembrane region" description="Helical" evidence="5">
    <location>
        <begin position="83"/>
        <end position="100"/>
    </location>
</feature>
<dbReference type="Proteomes" id="UP001149165">
    <property type="component" value="Unassembled WGS sequence"/>
</dbReference>
<feature type="transmembrane region" description="Helical" evidence="5">
    <location>
        <begin position="364"/>
        <end position="382"/>
    </location>
</feature>
<dbReference type="InterPro" id="IPR005829">
    <property type="entry name" value="Sugar_transporter_CS"/>
</dbReference>
<dbReference type="EMBL" id="JAPQKH010000003">
    <property type="protein sequence ID" value="KAJ5107924.1"/>
    <property type="molecule type" value="Genomic_DNA"/>
</dbReference>